<evidence type="ECO:0000313" key="3">
    <source>
        <dbReference type="Proteomes" id="UP001163687"/>
    </source>
</evidence>
<reference evidence="2" key="1">
    <citation type="submission" date="2022-03" db="EMBL/GenBank/DDBJ databases">
        <title>Complete genome sequence of Caldinitratiruptor microaerophilus.</title>
        <authorList>
            <person name="Mukaiyama R."/>
            <person name="Nishiyama T."/>
            <person name="Ueda K."/>
        </authorList>
    </citation>
    <scope>NUCLEOTIDE SEQUENCE</scope>
    <source>
        <strain evidence="2">JCM 16183</strain>
    </source>
</reference>
<accession>A0AA35CMM7</accession>
<evidence type="ECO:0000259" key="1">
    <source>
        <dbReference type="Pfam" id="PF13192"/>
    </source>
</evidence>
<feature type="domain" description="Thioredoxin-like fold" evidence="1">
    <location>
        <begin position="3"/>
        <end position="50"/>
    </location>
</feature>
<evidence type="ECO:0000313" key="2">
    <source>
        <dbReference type="EMBL" id="BDG62114.1"/>
    </source>
</evidence>
<dbReference type="Proteomes" id="UP001163687">
    <property type="component" value="Chromosome"/>
</dbReference>
<organism evidence="2 3">
    <name type="scientific">Caldinitratiruptor microaerophilus</name>
    <dbReference type="NCBI Taxonomy" id="671077"/>
    <lineage>
        <taxon>Bacteria</taxon>
        <taxon>Bacillati</taxon>
        <taxon>Bacillota</taxon>
        <taxon>Clostridia</taxon>
        <taxon>Eubacteriales</taxon>
        <taxon>Symbiobacteriaceae</taxon>
        <taxon>Caldinitratiruptor</taxon>
    </lineage>
</organism>
<name>A0AA35CMM7_9FIRM</name>
<proteinExistence type="predicted"/>
<dbReference type="Pfam" id="PF13192">
    <property type="entry name" value="Thioredoxin_3"/>
    <property type="match status" value="1"/>
</dbReference>
<protein>
    <recommendedName>
        <fullName evidence="1">Thioredoxin-like fold domain-containing protein</fullName>
    </recommendedName>
</protein>
<sequence length="58" mass="6366">MVADMVEANEFPELSERFGVMSVPHTVVNDGKVMFVGALPERQFLQKVLEALSGGDDK</sequence>
<dbReference type="PANTHER" id="PTHR37170">
    <property type="entry name" value="GLUTAREDOXIN-RELATED"/>
    <property type="match status" value="1"/>
</dbReference>
<dbReference type="EMBL" id="AP025628">
    <property type="protein sequence ID" value="BDG62114.1"/>
    <property type="molecule type" value="Genomic_DNA"/>
</dbReference>
<dbReference type="KEGG" id="cmic:caldi_32040"/>
<dbReference type="AlphaFoldDB" id="A0AA35CMM7"/>
<dbReference type="PANTHER" id="PTHR37170:SF1">
    <property type="entry name" value="GLUTAREDOXIN-LIKE PROTEIN"/>
    <property type="match status" value="1"/>
</dbReference>
<dbReference type="SUPFAM" id="SSF52833">
    <property type="entry name" value="Thioredoxin-like"/>
    <property type="match status" value="1"/>
</dbReference>
<keyword evidence="3" id="KW-1185">Reference proteome</keyword>
<gene>
    <name evidence="2" type="ORF">caldi_32040</name>
</gene>
<dbReference type="InterPro" id="IPR036249">
    <property type="entry name" value="Thioredoxin-like_sf"/>
</dbReference>
<dbReference type="InterPro" id="IPR012336">
    <property type="entry name" value="Thioredoxin-like_fold"/>
</dbReference>
<dbReference type="Gene3D" id="3.40.30.80">
    <property type="match status" value="1"/>
</dbReference>